<gene>
    <name evidence="1" type="ORF">DPMN_036408</name>
</gene>
<name>A0A9D4RLF8_DREPO</name>
<keyword evidence="2" id="KW-1185">Reference proteome</keyword>
<sequence length="50" mass="5850">MSRDVVSLFGKVADVPVTKELLSSVRQAHKKYTERKEAEKMETLMKERRI</sequence>
<dbReference type="AlphaFoldDB" id="A0A9D4RLF8"/>
<evidence type="ECO:0000313" key="2">
    <source>
        <dbReference type="Proteomes" id="UP000828390"/>
    </source>
</evidence>
<dbReference type="Proteomes" id="UP000828390">
    <property type="component" value="Unassembled WGS sequence"/>
</dbReference>
<protein>
    <submittedName>
        <fullName evidence="1">Uncharacterized protein</fullName>
    </submittedName>
</protein>
<proteinExistence type="predicted"/>
<dbReference type="EMBL" id="JAIWYP010000002">
    <property type="protein sequence ID" value="KAH3873181.1"/>
    <property type="molecule type" value="Genomic_DNA"/>
</dbReference>
<accession>A0A9D4RLF8</accession>
<comment type="caution">
    <text evidence="1">The sequence shown here is derived from an EMBL/GenBank/DDBJ whole genome shotgun (WGS) entry which is preliminary data.</text>
</comment>
<reference evidence="1" key="2">
    <citation type="submission" date="2020-11" db="EMBL/GenBank/DDBJ databases">
        <authorList>
            <person name="McCartney M.A."/>
            <person name="Auch B."/>
            <person name="Kono T."/>
            <person name="Mallez S."/>
            <person name="Becker A."/>
            <person name="Gohl D.M."/>
            <person name="Silverstein K.A.T."/>
            <person name="Koren S."/>
            <person name="Bechman K.B."/>
            <person name="Herman A."/>
            <person name="Abrahante J.E."/>
            <person name="Garbe J."/>
        </authorList>
    </citation>
    <scope>NUCLEOTIDE SEQUENCE</scope>
    <source>
        <strain evidence="1">Duluth1</strain>
        <tissue evidence="1">Whole animal</tissue>
    </source>
</reference>
<organism evidence="1 2">
    <name type="scientific">Dreissena polymorpha</name>
    <name type="common">Zebra mussel</name>
    <name type="synonym">Mytilus polymorpha</name>
    <dbReference type="NCBI Taxonomy" id="45954"/>
    <lineage>
        <taxon>Eukaryota</taxon>
        <taxon>Metazoa</taxon>
        <taxon>Spiralia</taxon>
        <taxon>Lophotrochozoa</taxon>
        <taxon>Mollusca</taxon>
        <taxon>Bivalvia</taxon>
        <taxon>Autobranchia</taxon>
        <taxon>Heteroconchia</taxon>
        <taxon>Euheterodonta</taxon>
        <taxon>Imparidentia</taxon>
        <taxon>Neoheterodontei</taxon>
        <taxon>Myida</taxon>
        <taxon>Dreissenoidea</taxon>
        <taxon>Dreissenidae</taxon>
        <taxon>Dreissena</taxon>
    </lineage>
</organism>
<reference evidence="1" key="1">
    <citation type="journal article" date="2019" name="bioRxiv">
        <title>The Genome of the Zebra Mussel, Dreissena polymorpha: A Resource for Invasive Species Research.</title>
        <authorList>
            <person name="McCartney M.A."/>
            <person name="Auch B."/>
            <person name="Kono T."/>
            <person name="Mallez S."/>
            <person name="Zhang Y."/>
            <person name="Obille A."/>
            <person name="Becker A."/>
            <person name="Abrahante J.E."/>
            <person name="Garbe J."/>
            <person name="Badalamenti J.P."/>
            <person name="Herman A."/>
            <person name="Mangelson H."/>
            <person name="Liachko I."/>
            <person name="Sullivan S."/>
            <person name="Sone E.D."/>
            <person name="Koren S."/>
            <person name="Silverstein K.A.T."/>
            <person name="Beckman K.B."/>
            <person name="Gohl D.M."/>
        </authorList>
    </citation>
    <scope>NUCLEOTIDE SEQUENCE</scope>
    <source>
        <strain evidence="1">Duluth1</strain>
        <tissue evidence="1">Whole animal</tissue>
    </source>
</reference>
<evidence type="ECO:0000313" key="1">
    <source>
        <dbReference type="EMBL" id="KAH3873181.1"/>
    </source>
</evidence>